<accession>A0A9P4JHZ7</accession>
<keyword evidence="2" id="KW-1185">Reference proteome</keyword>
<protein>
    <submittedName>
        <fullName evidence="1">Uncharacterized protein</fullName>
    </submittedName>
</protein>
<dbReference type="OrthoDB" id="1844152at2759"/>
<evidence type="ECO:0000313" key="1">
    <source>
        <dbReference type="EMBL" id="KAF2199485.1"/>
    </source>
</evidence>
<dbReference type="AlphaFoldDB" id="A0A9P4JHZ7"/>
<gene>
    <name evidence="1" type="ORF">GQ43DRAFT_491472</name>
</gene>
<name>A0A9P4JHZ7_9PLEO</name>
<dbReference type="EMBL" id="ML994073">
    <property type="protein sequence ID" value="KAF2199485.1"/>
    <property type="molecule type" value="Genomic_DNA"/>
</dbReference>
<dbReference type="Proteomes" id="UP000799536">
    <property type="component" value="Unassembled WGS sequence"/>
</dbReference>
<comment type="caution">
    <text evidence="1">The sequence shown here is derived from an EMBL/GenBank/DDBJ whole genome shotgun (WGS) entry which is preliminary data.</text>
</comment>
<reference evidence="1" key="1">
    <citation type="journal article" date="2020" name="Stud. Mycol.">
        <title>101 Dothideomycetes genomes: a test case for predicting lifestyles and emergence of pathogens.</title>
        <authorList>
            <person name="Haridas S."/>
            <person name="Albert R."/>
            <person name="Binder M."/>
            <person name="Bloem J."/>
            <person name="Labutti K."/>
            <person name="Salamov A."/>
            <person name="Andreopoulos B."/>
            <person name="Baker S."/>
            <person name="Barry K."/>
            <person name="Bills G."/>
            <person name="Bluhm B."/>
            <person name="Cannon C."/>
            <person name="Castanera R."/>
            <person name="Culley D."/>
            <person name="Daum C."/>
            <person name="Ezra D."/>
            <person name="Gonzalez J."/>
            <person name="Henrissat B."/>
            <person name="Kuo A."/>
            <person name="Liang C."/>
            <person name="Lipzen A."/>
            <person name="Lutzoni F."/>
            <person name="Magnuson J."/>
            <person name="Mondo S."/>
            <person name="Nolan M."/>
            <person name="Ohm R."/>
            <person name="Pangilinan J."/>
            <person name="Park H.-J."/>
            <person name="Ramirez L."/>
            <person name="Alfaro M."/>
            <person name="Sun H."/>
            <person name="Tritt A."/>
            <person name="Yoshinaga Y."/>
            <person name="Zwiers L.-H."/>
            <person name="Turgeon B."/>
            <person name="Goodwin S."/>
            <person name="Spatafora J."/>
            <person name="Crous P."/>
            <person name="Grigoriev I."/>
        </authorList>
    </citation>
    <scope>NUCLEOTIDE SEQUENCE</scope>
    <source>
        <strain evidence="1">ATCC 74209</strain>
    </source>
</reference>
<evidence type="ECO:0000313" key="2">
    <source>
        <dbReference type="Proteomes" id="UP000799536"/>
    </source>
</evidence>
<proteinExistence type="predicted"/>
<sequence>MPYLDSFVKKTARLSPGPIRKSTIAFSSCAVMVSYTSPERYSAGMAISLTSVLPNKTFIIFHPNWKLDSDT</sequence>
<organism evidence="1 2">
    <name type="scientific">Delitschia confertaspora ATCC 74209</name>
    <dbReference type="NCBI Taxonomy" id="1513339"/>
    <lineage>
        <taxon>Eukaryota</taxon>
        <taxon>Fungi</taxon>
        <taxon>Dikarya</taxon>
        <taxon>Ascomycota</taxon>
        <taxon>Pezizomycotina</taxon>
        <taxon>Dothideomycetes</taxon>
        <taxon>Pleosporomycetidae</taxon>
        <taxon>Pleosporales</taxon>
        <taxon>Delitschiaceae</taxon>
        <taxon>Delitschia</taxon>
    </lineage>
</organism>